<keyword evidence="4" id="KW-1185">Reference proteome</keyword>
<name>A0A9P8QH24_WICPI</name>
<feature type="chain" id="PRO_5040516868" description="Secreted protein" evidence="2">
    <location>
        <begin position="19"/>
        <end position="216"/>
    </location>
</feature>
<dbReference type="AlphaFoldDB" id="A0A9P8QH24"/>
<evidence type="ECO:0000313" key="4">
    <source>
        <dbReference type="Proteomes" id="UP000774326"/>
    </source>
</evidence>
<accession>A0A9P8QH24</accession>
<gene>
    <name evidence="3" type="ORF">WICPIJ_000259</name>
</gene>
<keyword evidence="2" id="KW-0732">Signal</keyword>
<reference evidence="3" key="2">
    <citation type="submission" date="2021-01" db="EMBL/GenBank/DDBJ databases">
        <authorList>
            <person name="Schikora-Tamarit M.A."/>
        </authorList>
    </citation>
    <scope>NUCLEOTIDE SEQUENCE</scope>
    <source>
        <strain evidence="3">CBS2887</strain>
    </source>
</reference>
<proteinExistence type="predicted"/>
<evidence type="ECO:0000313" key="3">
    <source>
        <dbReference type="EMBL" id="KAH3688752.1"/>
    </source>
</evidence>
<evidence type="ECO:0000256" key="2">
    <source>
        <dbReference type="SAM" id="SignalP"/>
    </source>
</evidence>
<feature type="compositionally biased region" description="Polar residues" evidence="1">
    <location>
        <begin position="176"/>
        <end position="187"/>
    </location>
</feature>
<feature type="signal peptide" evidence="2">
    <location>
        <begin position="1"/>
        <end position="18"/>
    </location>
</feature>
<dbReference type="OrthoDB" id="3981026at2759"/>
<evidence type="ECO:0000256" key="1">
    <source>
        <dbReference type="SAM" id="MobiDB-lite"/>
    </source>
</evidence>
<sequence length="216" mass="22112">MFSKTLLSLSSLAVMVLADSTEFGLMTLRSASPYHFLQVFPKDGELIAGSSEIAYKFVVTDSGDLKIVNDGTLASIASDNTIKVGSTGSATKFFIKDGYLQYDTLSTGFSVDTSYQLLVGSSGTGVSVRTVADGGALAPDFIPSGDSTTTTTTLSPSSDVVTSTTSSATSFSTVTPNSNTTQSNTLPPVSIEEGAANYLRAGANVAGLAAVAALLL</sequence>
<organism evidence="3 4">
    <name type="scientific">Wickerhamomyces pijperi</name>
    <name type="common">Yeast</name>
    <name type="synonym">Pichia pijperi</name>
    <dbReference type="NCBI Taxonomy" id="599730"/>
    <lineage>
        <taxon>Eukaryota</taxon>
        <taxon>Fungi</taxon>
        <taxon>Dikarya</taxon>
        <taxon>Ascomycota</taxon>
        <taxon>Saccharomycotina</taxon>
        <taxon>Saccharomycetes</taxon>
        <taxon>Phaffomycetales</taxon>
        <taxon>Wickerhamomycetaceae</taxon>
        <taxon>Wickerhamomyces</taxon>
    </lineage>
</organism>
<protein>
    <recommendedName>
        <fullName evidence="5">Secreted protein</fullName>
    </recommendedName>
</protein>
<dbReference type="EMBL" id="JAEUBG010000168">
    <property type="protein sequence ID" value="KAH3688752.1"/>
    <property type="molecule type" value="Genomic_DNA"/>
</dbReference>
<evidence type="ECO:0008006" key="5">
    <source>
        <dbReference type="Google" id="ProtNLM"/>
    </source>
</evidence>
<comment type="caution">
    <text evidence="3">The sequence shown here is derived from an EMBL/GenBank/DDBJ whole genome shotgun (WGS) entry which is preliminary data.</text>
</comment>
<dbReference type="Proteomes" id="UP000774326">
    <property type="component" value="Unassembled WGS sequence"/>
</dbReference>
<feature type="region of interest" description="Disordered" evidence="1">
    <location>
        <begin position="168"/>
        <end position="188"/>
    </location>
</feature>
<reference evidence="3" key="1">
    <citation type="journal article" date="2021" name="Open Biol.">
        <title>Shared evolutionary footprints suggest mitochondrial oxidative damage underlies multiple complex I losses in fungi.</title>
        <authorList>
            <person name="Schikora-Tamarit M.A."/>
            <person name="Marcet-Houben M."/>
            <person name="Nosek J."/>
            <person name="Gabaldon T."/>
        </authorList>
    </citation>
    <scope>NUCLEOTIDE SEQUENCE</scope>
    <source>
        <strain evidence="3">CBS2887</strain>
    </source>
</reference>